<dbReference type="PROSITE" id="PS01360">
    <property type="entry name" value="ZF_MYND_1"/>
    <property type="match status" value="1"/>
</dbReference>
<keyword evidence="1" id="KW-0479">Metal-binding</keyword>
<feature type="compositionally biased region" description="Low complexity" evidence="5">
    <location>
        <begin position="862"/>
        <end position="878"/>
    </location>
</feature>
<dbReference type="InterPro" id="IPR002893">
    <property type="entry name" value="Znf_MYND"/>
</dbReference>
<name>A0A835Y3V5_9CHLO</name>
<dbReference type="GO" id="GO:0008270">
    <property type="term" value="F:zinc ion binding"/>
    <property type="evidence" value="ECO:0007669"/>
    <property type="project" value="UniProtKB-KW"/>
</dbReference>
<feature type="compositionally biased region" description="Low complexity" evidence="5">
    <location>
        <begin position="758"/>
        <end position="783"/>
    </location>
</feature>
<sequence length="1010" mass="104982">MPPRSGVAAAGLLPPSVKSALKQLPDTVQQLLGVHAKRRTPLSDSGLARLTDSVNLVNNYLADGEMRGQAAAAILACEGATAALVQLIAHVVREEVPTGEGRDLEEGVTLASVAYTLVGNLLLAEGAALTPSDTSLAMVSALLRGQALQAIARKIAAAAQVLQSSAEADAAGPGPSGGQAAARKAAAELRRRVRIASRLCSELFFGQSLARFSYVHRTAEVMVGPAAIAPGQAHASANSCQPLGSTVQRALHESCFMEHAGRLMLSLALPSGERPTGRLCDAMAKLLQVWSVTLHVMTGLVVLVDARVPSVIGPIARLATLEMGILALSLMDAQTTHGSAQGLLGGNVRQGALPLAESNPSYPCVEREVPFAILNALSTEVDCAKADRVIPRLGTAHILLRMLILADASLRVASDAVVHVNAEGAVVASTCTPGGKRHPFRALIEPEHAVIVAKVALDCMIRMLPVGPWPAGPWQPLNMHRCAFADAAWFAALSMVEHAVPLMDDAKLAAFSRTLAGMLQAAALNVAPVAPLEGPGGRAHMLYKLSPEPPLSVGIALEVGVLPALERLLRLACTNTSPAHTSLAALLLGEYLFLPRVLAFMVYAPPEQSQSFLATLVKLLRWSGLDHRPALRPLVAALQSSILCLVGGAVHLYYTAAKALTHPDDTPITPFTSFLENLLWLVPGLIMPELSRLARPPELRVGLKPSVTERPEDPHLLEDICRYGILAWVRVLATTYRDAAAGIGAGSGAGSGRGRGSQDGAPATHSSAGSSPGQGAAGAAAAGEPEEDPVNGLRAHLVQELAVVPLLDAALGLVWAQGHEEPLPRPWLALLSPLAEACCAVAAALPEEVRAACTADRGPQGRPGEAAEAGAGPGPARSSWRPEVLRLLARRLEVPELASTGLSPEVAALAAALEAGGELAGAGSIGGSAQAAMAAAEVPAALAWSRSHWVWACANTACVNVTGDRELGLKVQQCGRCGRVSYCCRECQLAHWRAGHKEACTRVEPSGAGA</sequence>
<evidence type="ECO:0000256" key="2">
    <source>
        <dbReference type="ARBA" id="ARBA00022771"/>
    </source>
</evidence>
<comment type="caution">
    <text evidence="7">The sequence shown here is derived from an EMBL/GenBank/DDBJ whole genome shotgun (WGS) entry which is preliminary data.</text>
</comment>
<dbReference type="PROSITE" id="PS50865">
    <property type="entry name" value="ZF_MYND_2"/>
    <property type="match status" value="1"/>
</dbReference>
<evidence type="ECO:0000256" key="4">
    <source>
        <dbReference type="PROSITE-ProRule" id="PRU00134"/>
    </source>
</evidence>
<keyword evidence="2 4" id="KW-0863">Zinc-finger</keyword>
<reference evidence="7" key="1">
    <citation type="journal article" date="2020" name="bioRxiv">
        <title>Comparative genomics of Chlamydomonas.</title>
        <authorList>
            <person name="Craig R.J."/>
            <person name="Hasan A.R."/>
            <person name="Ness R.W."/>
            <person name="Keightley P.D."/>
        </authorList>
    </citation>
    <scope>NUCLEOTIDE SEQUENCE</scope>
    <source>
        <strain evidence="7">CCAP 11/70</strain>
    </source>
</reference>
<evidence type="ECO:0000256" key="5">
    <source>
        <dbReference type="SAM" id="MobiDB-lite"/>
    </source>
</evidence>
<accession>A0A835Y3V5</accession>
<dbReference type="SUPFAM" id="SSF144232">
    <property type="entry name" value="HIT/MYND zinc finger-like"/>
    <property type="match status" value="1"/>
</dbReference>
<evidence type="ECO:0000313" key="7">
    <source>
        <dbReference type="EMBL" id="KAG2494707.1"/>
    </source>
</evidence>
<gene>
    <name evidence="7" type="ORF">HYH03_007221</name>
</gene>
<dbReference type="AlphaFoldDB" id="A0A835Y3V5"/>
<feature type="region of interest" description="Disordered" evidence="5">
    <location>
        <begin position="747"/>
        <end position="788"/>
    </location>
</feature>
<organism evidence="7 8">
    <name type="scientific">Edaphochlamys debaryana</name>
    <dbReference type="NCBI Taxonomy" id="47281"/>
    <lineage>
        <taxon>Eukaryota</taxon>
        <taxon>Viridiplantae</taxon>
        <taxon>Chlorophyta</taxon>
        <taxon>core chlorophytes</taxon>
        <taxon>Chlorophyceae</taxon>
        <taxon>CS clade</taxon>
        <taxon>Chlamydomonadales</taxon>
        <taxon>Chlamydomonadales incertae sedis</taxon>
        <taxon>Edaphochlamys</taxon>
    </lineage>
</organism>
<dbReference type="Proteomes" id="UP000612055">
    <property type="component" value="Unassembled WGS sequence"/>
</dbReference>
<evidence type="ECO:0000256" key="1">
    <source>
        <dbReference type="ARBA" id="ARBA00022723"/>
    </source>
</evidence>
<evidence type="ECO:0000259" key="6">
    <source>
        <dbReference type="PROSITE" id="PS50865"/>
    </source>
</evidence>
<protein>
    <recommendedName>
        <fullName evidence="6">MYND-type domain-containing protein</fullName>
    </recommendedName>
</protein>
<feature type="domain" description="MYND-type" evidence="6">
    <location>
        <begin position="950"/>
        <end position="1000"/>
    </location>
</feature>
<evidence type="ECO:0000313" key="8">
    <source>
        <dbReference type="Proteomes" id="UP000612055"/>
    </source>
</evidence>
<feature type="region of interest" description="Disordered" evidence="5">
    <location>
        <begin position="855"/>
        <end position="878"/>
    </location>
</feature>
<keyword evidence="3" id="KW-0862">Zinc</keyword>
<evidence type="ECO:0000256" key="3">
    <source>
        <dbReference type="ARBA" id="ARBA00022833"/>
    </source>
</evidence>
<proteinExistence type="predicted"/>
<dbReference type="Gene3D" id="6.10.140.2220">
    <property type="match status" value="1"/>
</dbReference>
<dbReference type="Pfam" id="PF01753">
    <property type="entry name" value="zf-MYND"/>
    <property type="match status" value="1"/>
</dbReference>
<feature type="compositionally biased region" description="Gly residues" evidence="5">
    <location>
        <begin position="747"/>
        <end position="757"/>
    </location>
</feature>
<keyword evidence="8" id="KW-1185">Reference proteome</keyword>
<dbReference type="EMBL" id="JAEHOE010000029">
    <property type="protein sequence ID" value="KAG2494707.1"/>
    <property type="molecule type" value="Genomic_DNA"/>
</dbReference>